<feature type="region of interest" description="Disordered" evidence="1">
    <location>
        <begin position="66"/>
        <end position="161"/>
    </location>
</feature>
<reference evidence="2 3" key="1">
    <citation type="journal article" date="2017" name="Curr. Biol.">
        <title>Genome architecture and evolution of a unichromosomal asexual nematode.</title>
        <authorList>
            <person name="Fradin H."/>
            <person name="Zegar C."/>
            <person name="Gutwein M."/>
            <person name="Lucas J."/>
            <person name="Kovtun M."/>
            <person name="Corcoran D."/>
            <person name="Baugh L.R."/>
            <person name="Kiontke K."/>
            <person name="Gunsalus K."/>
            <person name="Fitch D.H."/>
            <person name="Piano F."/>
        </authorList>
    </citation>
    <scope>NUCLEOTIDE SEQUENCE [LARGE SCALE GENOMIC DNA]</scope>
    <source>
        <strain evidence="2">PF1309</strain>
    </source>
</reference>
<gene>
    <name evidence="2" type="ORF">WR25_18403</name>
</gene>
<dbReference type="EMBL" id="LIAE01009700">
    <property type="protein sequence ID" value="PAV68743.1"/>
    <property type="molecule type" value="Genomic_DNA"/>
</dbReference>
<organism evidence="2 3">
    <name type="scientific">Diploscapter pachys</name>
    <dbReference type="NCBI Taxonomy" id="2018661"/>
    <lineage>
        <taxon>Eukaryota</taxon>
        <taxon>Metazoa</taxon>
        <taxon>Ecdysozoa</taxon>
        <taxon>Nematoda</taxon>
        <taxon>Chromadorea</taxon>
        <taxon>Rhabditida</taxon>
        <taxon>Rhabditina</taxon>
        <taxon>Rhabditomorpha</taxon>
        <taxon>Rhabditoidea</taxon>
        <taxon>Rhabditidae</taxon>
        <taxon>Diploscapter</taxon>
    </lineage>
</organism>
<dbReference type="AlphaFoldDB" id="A0A2A2K4F1"/>
<feature type="compositionally biased region" description="Polar residues" evidence="1">
    <location>
        <begin position="7"/>
        <end position="20"/>
    </location>
</feature>
<proteinExistence type="predicted"/>
<dbReference type="Proteomes" id="UP000218231">
    <property type="component" value="Unassembled WGS sequence"/>
</dbReference>
<feature type="compositionally biased region" description="Polar residues" evidence="1">
    <location>
        <begin position="140"/>
        <end position="155"/>
    </location>
</feature>
<protein>
    <submittedName>
        <fullName evidence="2">Uncharacterized protein</fullName>
    </submittedName>
</protein>
<feature type="region of interest" description="Disordered" evidence="1">
    <location>
        <begin position="1"/>
        <end position="23"/>
    </location>
</feature>
<evidence type="ECO:0000256" key="1">
    <source>
        <dbReference type="SAM" id="MobiDB-lite"/>
    </source>
</evidence>
<name>A0A2A2K4F1_9BILA</name>
<evidence type="ECO:0000313" key="2">
    <source>
        <dbReference type="EMBL" id="PAV68743.1"/>
    </source>
</evidence>
<sequence>MIRHQACQWTRQEDPQQQPTHDVADHPATLALRRQMRRQRYQHLHRHRTEADQQCVQQEHLALPMAAGAGQQQATGGQHRRGDHQPAVLQQAWDRRLGNGEGGIHSRVPRLAKGCARRVTDIRPGENPSPAQQAFARHATPQSASSPSQKATNAITRREPR</sequence>
<comment type="caution">
    <text evidence="2">The sequence shown here is derived from an EMBL/GenBank/DDBJ whole genome shotgun (WGS) entry which is preliminary data.</text>
</comment>
<evidence type="ECO:0000313" key="3">
    <source>
        <dbReference type="Proteomes" id="UP000218231"/>
    </source>
</evidence>
<keyword evidence="3" id="KW-1185">Reference proteome</keyword>
<feature type="compositionally biased region" description="Low complexity" evidence="1">
    <location>
        <begin position="66"/>
        <end position="77"/>
    </location>
</feature>
<accession>A0A2A2K4F1</accession>